<dbReference type="PROSITE" id="PS00463">
    <property type="entry name" value="ZN2_CY6_FUNGAL_1"/>
    <property type="match status" value="1"/>
</dbReference>
<dbReference type="OrthoDB" id="4137815at2759"/>
<name>A0A6A5Z5G3_9PLEO</name>
<keyword evidence="4" id="KW-1185">Reference proteome</keyword>
<evidence type="ECO:0000259" key="2">
    <source>
        <dbReference type="PROSITE" id="PS00463"/>
    </source>
</evidence>
<dbReference type="Pfam" id="PF11951">
    <property type="entry name" value="Fungal_trans_2"/>
    <property type="match status" value="1"/>
</dbReference>
<dbReference type="CDD" id="cd00067">
    <property type="entry name" value="GAL4"/>
    <property type="match status" value="1"/>
</dbReference>
<gene>
    <name evidence="3" type="ORF">BDV96DRAFT_600558</name>
</gene>
<dbReference type="GO" id="GO:0008270">
    <property type="term" value="F:zinc ion binding"/>
    <property type="evidence" value="ECO:0007669"/>
    <property type="project" value="InterPro"/>
</dbReference>
<dbReference type="InterPro" id="IPR001138">
    <property type="entry name" value="Zn2Cys6_DnaBD"/>
</dbReference>
<feature type="domain" description="Zn(2)-C6 fungal-type" evidence="2">
    <location>
        <begin position="17"/>
        <end position="47"/>
    </location>
</feature>
<proteinExistence type="predicted"/>
<reference evidence="3" key="1">
    <citation type="journal article" date="2020" name="Stud. Mycol.">
        <title>101 Dothideomycetes genomes: a test case for predicting lifestyles and emergence of pathogens.</title>
        <authorList>
            <person name="Haridas S."/>
            <person name="Albert R."/>
            <person name="Binder M."/>
            <person name="Bloem J."/>
            <person name="Labutti K."/>
            <person name="Salamov A."/>
            <person name="Andreopoulos B."/>
            <person name="Baker S."/>
            <person name="Barry K."/>
            <person name="Bills G."/>
            <person name="Bluhm B."/>
            <person name="Cannon C."/>
            <person name="Castanera R."/>
            <person name="Culley D."/>
            <person name="Daum C."/>
            <person name="Ezra D."/>
            <person name="Gonzalez J."/>
            <person name="Henrissat B."/>
            <person name="Kuo A."/>
            <person name="Liang C."/>
            <person name="Lipzen A."/>
            <person name="Lutzoni F."/>
            <person name="Magnuson J."/>
            <person name="Mondo S."/>
            <person name="Nolan M."/>
            <person name="Ohm R."/>
            <person name="Pangilinan J."/>
            <person name="Park H.-J."/>
            <person name="Ramirez L."/>
            <person name="Alfaro M."/>
            <person name="Sun H."/>
            <person name="Tritt A."/>
            <person name="Yoshinaga Y."/>
            <person name="Zwiers L.-H."/>
            <person name="Turgeon B."/>
            <person name="Goodwin S."/>
            <person name="Spatafora J."/>
            <person name="Crous P."/>
            <person name="Grigoriev I."/>
        </authorList>
    </citation>
    <scope>NUCLEOTIDE SEQUENCE</scope>
    <source>
        <strain evidence="3">CBS 627.86</strain>
    </source>
</reference>
<dbReference type="EMBL" id="ML977325">
    <property type="protein sequence ID" value="KAF2114595.1"/>
    <property type="molecule type" value="Genomic_DNA"/>
</dbReference>
<dbReference type="InterPro" id="IPR036864">
    <property type="entry name" value="Zn2-C6_fun-type_DNA-bd_sf"/>
</dbReference>
<evidence type="ECO:0000256" key="1">
    <source>
        <dbReference type="ARBA" id="ARBA00023242"/>
    </source>
</evidence>
<sequence length="454" mass="51663">MEVTRRSATAGPTQSAACERCHRSRERCTYDANNHSCLRCLRFGIICESRKWKRMGRKPRSVQRSPVTGLRYSVHVYSLDPVPKVPERIAESILSEEGFFNATSHFMIGRTFAEGFRRVVLQLFAYSPEVLGDGCQALAESMRTQRSSSSDPFLSHHLKLGTRCLRSFIAMSATAKSMQDAAVLTFLGQILLAYNALLPLGSSTRIVTRGSLLASRSWYPVMQNLPVLDNITVVPVLIDTIDCLIRREVPIVRWQETERVIVDRFAGVSSSLLPLMYDVCIISHRAKEPTFTSALNYQYCQIEDSIVRWQPQVTSEISEKYTKNELDLMIAQARSYRLAVLLIIHRLRYSLGVEDNIGCRYANRILEELTPLLQYPSEKAATGFGIDFPLLVAAIEIPERGMELLTRFERFRYRTRQAEDMLNLIGKIQRARLSGYEGLWFDLIGDWMTGDILP</sequence>
<dbReference type="Proteomes" id="UP000799770">
    <property type="component" value="Unassembled WGS sequence"/>
</dbReference>
<dbReference type="InterPro" id="IPR021858">
    <property type="entry name" value="Fun_TF"/>
</dbReference>
<organism evidence="3 4">
    <name type="scientific">Lophiotrema nucula</name>
    <dbReference type="NCBI Taxonomy" id="690887"/>
    <lineage>
        <taxon>Eukaryota</taxon>
        <taxon>Fungi</taxon>
        <taxon>Dikarya</taxon>
        <taxon>Ascomycota</taxon>
        <taxon>Pezizomycotina</taxon>
        <taxon>Dothideomycetes</taxon>
        <taxon>Pleosporomycetidae</taxon>
        <taxon>Pleosporales</taxon>
        <taxon>Lophiotremataceae</taxon>
        <taxon>Lophiotrema</taxon>
    </lineage>
</organism>
<dbReference type="SUPFAM" id="SSF57701">
    <property type="entry name" value="Zn2/Cys6 DNA-binding domain"/>
    <property type="match status" value="1"/>
</dbReference>
<evidence type="ECO:0000313" key="3">
    <source>
        <dbReference type="EMBL" id="KAF2114595.1"/>
    </source>
</evidence>
<dbReference type="AlphaFoldDB" id="A0A6A5Z5G3"/>
<evidence type="ECO:0000313" key="4">
    <source>
        <dbReference type="Proteomes" id="UP000799770"/>
    </source>
</evidence>
<dbReference type="GO" id="GO:0000981">
    <property type="term" value="F:DNA-binding transcription factor activity, RNA polymerase II-specific"/>
    <property type="evidence" value="ECO:0007669"/>
    <property type="project" value="InterPro"/>
</dbReference>
<protein>
    <recommendedName>
        <fullName evidence="2">Zn(2)-C6 fungal-type domain-containing protein</fullName>
    </recommendedName>
</protein>
<accession>A0A6A5Z5G3</accession>
<keyword evidence="1" id="KW-0539">Nucleus</keyword>